<accession>A0ABP6X6B5</accession>
<dbReference type="InterPro" id="IPR007627">
    <property type="entry name" value="RNA_pol_sigma70_r2"/>
</dbReference>
<sequence length="189" mass="21677">MSSVANINSEDFINSINEGDVAAFEILFNLYQSKLLYLATKYISSREDAEEIIQNVFIKIWSKKNIQSNLNGYIYTLTKNACLDYLRTKKQLLNIENNLLQLEASINYNALSDDAASLVLERELNEAVLRSINLLPEKCKDVFIKSRIEGLKHKEISGKMNISTKTVENHLTKALKHLRASLREFFPLF</sequence>
<dbReference type="PANTHER" id="PTHR43133:SF46">
    <property type="entry name" value="RNA POLYMERASE SIGMA-70 FACTOR ECF SUBFAMILY"/>
    <property type="match status" value="1"/>
</dbReference>
<evidence type="ECO:0000259" key="6">
    <source>
        <dbReference type="Pfam" id="PF08281"/>
    </source>
</evidence>
<dbReference type="SUPFAM" id="SSF88946">
    <property type="entry name" value="Sigma2 domain of RNA polymerase sigma factors"/>
    <property type="match status" value="1"/>
</dbReference>
<dbReference type="Gene3D" id="1.10.10.10">
    <property type="entry name" value="Winged helix-like DNA-binding domain superfamily/Winged helix DNA-binding domain"/>
    <property type="match status" value="1"/>
</dbReference>
<reference evidence="8" key="1">
    <citation type="journal article" date="2019" name="Int. J. Syst. Evol. Microbiol.">
        <title>The Global Catalogue of Microorganisms (GCM) 10K type strain sequencing project: providing services to taxonomists for standard genome sequencing and annotation.</title>
        <authorList>
            <consortium name="The Broad Institute Genomics Platform"/>
            <consortium name="The Broad Institute Genome Sequencing Center for Infectious Disease"/>
            <person name="Wu L."/>
            <person name="Ma J."/>
        </authorList>
    </citation>
    <scope>NUCLEOTIDE SEQUENCE [LARGE SCALE GENOMIC DNA]</scope>
    <source>
        <strain evidence="8">JCM 17111</strain>
    </source>
</reference>
<evidence type="ECO:0000256" key="1">
    <source>
        <dbReference type="ARBA" id="ARBA00010641"/>
    </source>
</evidence>
<dbReference type="InterPro" id="IPR014284">
    <property type="entry name" value="RNA_pol_sigma-70_dom"/>
</dbReference>
<evidence type="ECO:0000259" key="5">
    <source>
        <dbReference type="Pfam" id="PF04542"/>
    </source>
</evidence>
<dbReference type="Proteomes" id="UP001500954">
    <property type="component" value="Unassembled WGS sequence"/>
</dbReference>
<dbReference type="InterPro" id="IPR013325">
    <property type="entry name" value="RNA_pol_sigma_r2"/>
</dbReference>
<dbReference type="SUPFAM" id="SSF88659">
    <property type="entry name" value="Sigma3 and sigma4 domains of RNA polymerase sigma factors"/>
    <property type="match status" value="1"/>
</dbReference>
<dbReference type="NCBIfam" id="TIGR02985">
    <property type="entry name" value="Sig70_bacteroi1"/>
    <property type="match status" value="1"/>
</dbReference>
<evidence type="ECO:0000313" key="7">
    <source>
        <dbReference type="EMBL" id="GAA3562187.1"/>
    </source>
</evidence>
<name>A0ABP6X6B5_9FLAO</name>
<dbReference type="NCBIfam" id="TIGR02937">
    <property type="entry name" value="sigma70-ECF"/>
    <property type="match status" value="1"/>
</dbReference>
<proteinExistence type="inferred from homology"/>
<dbReference type="PANTHER" id="PTHR43133">
    <property type="entry name" value="RNA POLYMERASE ECF-TYPE SIGMA FACTO"/>
    <property type="match status" value="1"/>
</dbReference>
<keyword evidence="3" id="KW-0731">Sigma factor</keyword>
<keyword evidence="8" id="KW-1185">Reference proteome</keyword>
<gene>
    <name evidence="7" type="ORF">GCM10022395_11050</name>
</gene>
<protein>
    <submittedName>
        <fullName evidence="7">RNA polymerase sigma-70 factor</fullName>
    </submittedName>
</protein>
<evidence type="ECO:0000256" key="2">
    <source>
        <dbReference type="ARBA" id="ARBA00023015"/>
    </source>
</evidence>
<dbReference type="Gene3D" id="1.10.1740.10">
    <property type="match status" value="1"/>
</dbReference>
<dbReference type="InterPro" id="IPR039425">
    <property type="entry name" value="RNA_pol_sigma-70-like"/>
</dbReference>
<evidence type="ECO:0000313" key="8">
    <source>
        <dbReference type="Proteomes" id="UP001500954"/>
    </source>
</evidence>
<feature type="domain" description="RNA polymerase sigma factor 70 region 4 type 2" evidence="6">
    <location>
        <begin position="126"/>
        <end position="178"/>
    </location>
</feature>
<evidence type="ECO:0000256" key="3">
    <source>
        <dbReference type="ARBA" id="ARBA00023082"/>
    </source>
</evidence>
<dbReference type="RefSeq" id="WP_345004866.1">
    <property type="nucleotide sequence ID" value="NZ_BAABCY010000032.1"/>
</dbReference>
<dbReference type="EMBL" id="BAABCY010000032">
    <property type="protein sequence ID" value="GAA3562187.1"/>
    <property type="molecule type" value="Genomic_DNA"/>
</dbReference>
<dbReference type="Pfam" id="PF04542">
    <property type="entry name" value="Sigma70_r2"/>
    <property type="match status" value="1"/>
</dbReference>
<feature type="domain" description="RNA polymerase sigma-70 region 2" evidence="5">
    <location>
        <begin position="27"/>
        <end position="90"/>
    </location>
</feature>
<keyword evidence="4" id="KW-0804">Transcription</keyword>
<organism evidence="7 8">
    <name type="scientific">Snuella lapsa</name>
    <dbReference type="NCBI Taxonomy" id="870481"/>
    <lineage>
        <taxon>Bacteria</taxon>
        <taxon>Pseudomonadati</taxon>
        <taxon>Bacteroidota</taxon>
        <taxon>Flavobacteriia</taxon>
        <taxon>Flavobacteriales</taxon>
        <taxon>Flavobacteriaceae</taxon>
        <taxon>Snuella</taxon>
    </lineage>
</organism>
<dbReference type="CDD" id="cd06171">
    <property type="entry name" value="Sigma70_r4"/>
    <property type="match status" value="1"/>
</dbReference>
<dbReference type="InterPro" id="IPR014327">
    <property type="entry name" value="RNA_pol_sigma70_bacteroid"/>
</dbReference>
<comment type="similarity">
    <text evidence="1">Belongs to the sigma-70 factor family. ECF subfamily.</text>
</comment>
<keyword evidence="2" id="KW-0805">Transcription regulation</keyword>
<evidence type="ECO:0000256" key="4">
    <source>
        <dbReference type="ARBA" id="ARBA00023163"/>
    </source>
</evidence>
<dbReference type="InterPro" id="IPR036388">
    <property type="entry name" value="WH-like_DNA-bd_sf"/>
</dbReference>
<dbReference type="Pfam" id="PF08281">
    <property type="entry name" value="Sigma70_r4_2"/>
    <property type="match status" value="1"/>
</dbReference>
<dbReference type="InterPro" id="IPR013324">
    <property type="entry name" value="RNA_pol_sigma_r3/r4-like"/>
</dbReference>
<dbReference type="InterPro" id="IPR013249">
    <property type="entry name" value="RNA_pol_sigma70_r4_t2"/>
</dbReference>
<comment type="caution">
    <text evidence="7">The sequence shown here is derived from an EMBL/GenBank/DDBJ whole genome shotgun (WGS) entry which is preliminary data.</text>
</comment>